<name>A0A2T7U8I1_9BURK</name>
<dbReference type="RefSeq" id="WP_053174370.1">
    <property type="nucleotide sequence ID" value="NZ_LFYT02000046.1"/>
</dbReference>
<dbReference type="AlphaFoldDB" id="A0A2T7U8I1"/>
<accession>A0A2T7U8I1</accession>
<organism evidence="2 3">
    <name type="scientific">Limnohabitans planktonicus II-D5</name>
    <dbReference type="NCBI Taxonomy" id="1293045"/>
    <lineage>
        <taxon>Bacteria</taxon>
        <taxon>Pseudomonadati</taxon>
        <taxon>Pseudomonadota</taxon>
        <taxon>Betaproteobacteria</taxon>
        <taxon>Burkholderiales</taxon>
        <taxon>Comamonadaceae</taxon>
        <taxon>Limnohabitans</taxon>
    </lineage>
</organism>
<evidence type="ECO:0000313" key="2">
    <source>
        <dbReference type="EMBL" id="PVE40985.1"/>
    </source>
</evidence>
<keyword evidence="3" id="KW-1185">Reference proteome</keyword>
<evidence type="ECO:0000256" key="1">
    <source>
        <dbReference type="SAM" id="MobiDB-lite"/>
    </source>
</evidence>
<gene>
    <name evidence="2" type="ORF">H663_019510</name>
</gene>
<proteinExistence type="predicted"/>
<feature type="region of interest" description="Disordered" evidence="1">
    <location>
        <begin position="12"/>
        <end position="34"/>
    </location>
</feature>
<sequence>MRTPHVYQLRRCRQRPQGPQSKRARKPVAPKALMPKHATRRSLACVVQRLIDAFTRFKLVPVRRSRWPHTLALQGWPDAVRVVVCADALALVVTHDEQWWDCLLWTDCLHHKC</sequence>
<comment type="caution">
    <text evidence="2">The sequence shown here is derived from an EMBL/GenBank/DDBJ whole genome shotgun (WGS) entry which is preliminary data.</text>
</comment>
<protein>
    <submittedName>
        <fullName evidence="2">Uncharacterized protein</fullName>
    </submittedName>
</protein>
<evidence type="ECO:0000313" key="3">
    <source>
        <dbReference type="Proteomes" id="UP000037507"/>
    </source>
</evidence>
<reference evidence="2" key="1">
    <citation type="submission" date="2017-04" db="EMBL/GenBank/DDBJ databases">
        <title>Unexpected and diverse lifestyles within the genus Limnohabitans.</title>
        <authorList>
            <person name="Kasalicky V."/>
            <person name="Mehrshad M."/>
            <person name="Andrei S.-A."/>
            <person name="Salcher M."/>
            <person name="Kratochvilova H."/>
            <person name="Simek K."/>
            <person name="Ghai R."/>
        </authorList>
    </citation>
    <scope>NUCLEOTIDE SEQUENCE [LARGE SCALE GENOMIC DNA]</scope>
    <source>
        <strain evidence="2">II-D5</strain>
    </source>
</reference>
<dbReference type="Proteomes" id="UP000037507">
    <property type="component" value="Unassembled WGS sequence"/>
</dbReference>
<dbReference type="EMBL" id="LFYT02000046">
    <property type="protein sequence ID" value="PVE40985.1"/>
    <property type="molecule type" value="Genomic_DNA"/>
</dbReference>
<dbReference type="STRING" id="1293045.H663_14710"/>